<keyword evidence="4 5" id="KW-0472">Membrane</keyword>
<accession>A0A1H2LJ51</accession>
<dbReference type="Proteomes" id="UP000182977">
    <property type="component" value="Chromosome I"/>
</dbReference>
<comment type="subcellular location">
    <subcellularLocation>
        <location evidence="1">Membrane</location>
        <topology evidence="1">Multi-pass membrane protein</topology>
    </subcellularLocation>
</comment>
<feature type="transmembrane region" description="Helical" evidence="5">
    <location>
        <begin position="143"/>
        <end position="161"/>
    </location>
</feature>
<name>A0A1H2LJ51_9ACTN</name>
<feature type="transmembrane region" description="Helical" evidence="5">
    <location>
        <begin position="117"/>
        <end position="137"/>
    </location>
</feature>
<organism evidence="7 8">
    <name type="scientific">Jiangella alkaliphila</name>
    <dbReference type="NCBI Taxonomy" id="419479"/>
    <lineage>
        <taxon>Bacteria</taxon>
        <taxon>Bacillati</taxon>
        <taxon>Actinomycetota</taxon>
        <taxon>Actinomycetes</taxon>
        <taxon>Jiangellales</taxon>
        <taxon>Jiangellaceae</taxon>
        <taxon>Jiangella</taxon>
    </lineage>
</organism>
<dbReference type="GO" id="GO:0030416">
    <property type="term" value="P:methylamine metabolic process"/>
    <property type="evidence" value="ECO:0007669"/>
    <property type="project" value="InterPro"/>
</dbReference>
<gene>
    <name evidence="7" type="ORF">SAMN04488563_6264</name>
</gene>
<feature type="transmembrane region" description="Helical" evidence="5">
    <location>
        <begin position="12"/>
        <end position="27"/>
    </location>
</feature>
<dbReference type="UniPathway" id="UPA00895"/>
<dbReference type="InterPro" id="IPR009908">
    <property type="entry name" value="Methylamine_util_MauE"/>
</dbReference>
<evidence type="ECO:0000256" key="5">
    <source>
        <dbReference type="SAM" id="Phobius"/>
    </source>
</evidence>
<dbReference type="AlphaFoldDB" id="A0A1H2LJ51"/>
<dbReference type="InterPro" id="IPR036249">
    <property type="entry name" value="Thioredoxin-like_sf"/>
</dbReference>
<keyword evidence="8" id="KW-1185">Reference proteome</keyword>
<dbReference type="RefSeq" id="WP_052762462.1">
    <property type="nucleotide sequence ID" value="NZ_KQ061228.1"/>
</dbReference>
<feature type="domain" description="Methylamine utilisation protein MauE" evidence="6">
    <location>
        <begin position="4"/>
        <end position="133"/>
    </location>
</feature>
<sequence>MIGFLAELTRWALILVFAAAVVGKLVWPDGLTGLGTTLKAGLHVPARLAVPAATALVVAEAVVAVLLVVPVTLTAGLLAAGLLSAAMTAGTVVLARRTEALPCRCFGSGSTPVTWSTVLRNAGLTAVAAGALALSGLEDGRDAGLAVSLAALMTAAALLLAGRQLALRAPRGHSGHQHGAAGRPVTLPPNGPDIGSPAPAVPGTVPPRAGGIRLIAFASATCQGCRDGLPKLVAYARLLGGRDRVVVAIVGDSVAGADIEAAVSGVARVIADERADGLAGVYGIAVFPTYVLVDDGLVEAVTLSVNELPRPVR</sequence>
<keyword evidence="3 5" id="KW-1133">Transmembrane helix</keyword>
<dbReference type="GO" id="GO:0016020">
    <property type="term" value="C:membrane"/>
    <property type="evidence" value="ECO:0007669"/>
    <property type="project" value="UniProtKB-SubCell"/>
</dbReference>
<feature type="transmembrane region" description="Helical" evidence="5">
    <location>
        <begin position="75"/>
        <end position="96"/>
    </location>
</feature>
<protein>
    <recommendedName>
        <fullName evidence="6">Methylamine utilisation protein MauE domain-containing protein</fullName>
    </recommendedName>
</protein>
<dbReference type="SUPFAM" id="SSF52833">
    <property type="entry name" value="Thioredoxin-like"/>
    <property type="match status" value="1"/>
</dbReference>
<dbReference type="EMBL" id="LT629791">
    <property type="protein sequence ID" value="SDU81063.1"/>
    <property type="molecule type" value="Genomic_DNA"/>
</dbReference>
<evidence type="ECO:0000256" key="2">
    <source>
        <dbReference type="ARBA" id="ARBA00022692"/>
    </source>
</evidence>
<feature type="transmembrane region" description="Helical" evidence="5">
    <location>
        <begin position="48"/>
        <end position="69"/>
    </location>
</feature>
<proteinExistence type="predicted"/>
<dbReference type="OrthoDB" id="128449at2"/>
<reference evidence="8" key="1">
    <citation type="submission" date="2016-10" db="EMBL/GenBank/DDBJ databases">
        <authorList>
            <person name="Varghese N."/>
            <person name="Submissions S."/>
        </authorList>
    </citation>
    <scope>NUCLEOTIDE SEQUENCE [LARGE SCALE GENOMIC DNA]</scope>
    <source>
        <strain evidence="8">DSM 45079</strain>
    </source>
</reference>
<evidence type="ECO:0000256" key="4">
    <source>
        <dbReference type="ARBA" id="ARBA00023136"/>
    </source>
</evidence>
<evidence type="ECO:0000313" key="7">
    <source>
        <dbReference type="EMBL" id="SDU81063.1"/>
    </source>
</evidence>
<evidence type="ECO:0000313" key="8">
    <source>
        <dbReference type="Proteomes" id="UP000182977"/>
    </source>
</evidence>
<dbReference type="Gene3D" id="3.40.30.10">
    <property type="entry name" value="Glutaredoxin"/>
    <property type="match status" value="1"/>
</dbReference>
<dbReference type="Pfam" id="PF07291">
    <property type="entry name" value="MauE"/>
    <property type="match status" value="1"/>
</dbReference>
<evidence type="ECO:0000256" key="3">
    <source>
        <dbReference type="ARBA" id="ARBA00022989"/>
    </source>
</evidence>
<dbReference type="STRING" id="419479.SAMN04488563_6264"/>
<keyword evidence="2 5" id="KW-0812">Transmembrane</keyword>
<evidence type="ECO:0000256" key="1">
    <source>
        <dbReference type="ARBA" id="ARBA00004141"/>
    </source>
</evidence>
<evidence type="ECO:0000259" key="6">
    <source>
        <dbReference type="Pfam" id="PF07291"/>
    </source>
</evidence>